<keyword evidence="5" id="KW-0804">Transcription</keyword>
<keyword evidence="2" id="KW-0378">Hydrolase</keyword>
<dbReference type="SUPFAM" id="SSF46689">
    <property type="entry name" value="Homeodomain-like"/>
    <property type="match status" value="2"/>
</dbReference>
<organism evidence="9 10">
    <name type="scientific">Brochothrix thermosphacta</name>
    <name type="common">Microbacterium thermosphactum</name>
    <dbReference type="NCBI Taxonomy" id="2756"/>
    <lineage>
        <taxon>Bacteria</taxon>
        <taxon>Bacillati</taxon>
        <taxon>Bacillota</taxon>
        <taxon>Bacilli</taxon>
        <taxon>Bacillales</taxon>
        <taxon>Listeriaceae</taxon>
        <taxon>Brochothrix</taxon>
    </lineage>
</organism>
<dbReference type="InterPro" id="IPR013096">
    <property type="entry name" value="Cupin_2"/>
</dbReference>
<evidence type="ECO:0000259" key="8">
    <source>
        <dbReference type="PROSITE" id="PS01124"/>
    </source>
</evidence>
<dbReference type="Proteomes" id="UP000243591">
    <property type="component" value="Chromosome"/>
</dbReference>
<dbReference type="Gene3D" id="1.10.10.60">
    <property type="entry name" value="Homeodomain-like"/>
    <property type="match status" value="2"/>
</dbReference>
<keyword evidence="4" id="KW-0238">DNA-binding</keyword>
<dbReference type="GO" id="GO:0043565">
    <property type="term" value="F:sequence-specific DNA binding"/>
    <property type="evidence" value="ECO:0007669"/>
    <property type="project" value="InterPro"/>
</dbReference>
<dbReference type="SUPFAM" id="SSF51011">
    <property type="entry name" value="Glycosyl hydrolase domain"/>
    <property type="match status" value="1"/>
</dbReference>
<dbReference type="InterPro" id="IPR009057">
    <property type="entry name" value="Homeodomain-like_sf"/>
</dbReference>
<dbReference type="KEGG" id="bths:CNY62_05685"/>
<dbReference type="Pfam" id="PF12833">
    <property type="entry name" value="HTH_18"/>
    <property type="match status" value="1"/>
</dbReference>
<name>A0A1D2LGH7_BROTH</name>
<keyword evidence="6" id="KW-0326">Glycosidase</keyword>
<dbReference type="InterPro" id="IPR011051">
    <property type="entry name" value="RmlC_Cupin_sf"/>
</dbReference>
<dbReference type="InterPro" id="IPR014710">
    <property type="entry name" value="RmlC-like_jellyroll"/>
</dbReference>
<dbReference type="GO" id="GO:0004553">
    <property type="term" value="F:hydrolase activity, hydrolyzing O-glycosyl compounds"/>
    <property type="evidence" value="ECO:0007669"/>
    <property type="project" value="InterPro"/>
</dbReference>
<sequence>MYFEKVNFTDGDLPYNHLLHEVRLVPFHWHEFIEIIMVIEGQLSVHIGKETYELNKEDVIIVPSLVRHSLEGTAGNIVSVIQISSEFINQEMPSYRDKIFVVKPDKVILESGIVKELVQFAVIELKGNLSRIERKINILQLLVTLTELLLIERDSSEIEHLDDLMFKILFYINDNISNQLTLSSLAKQFNFNQSYLSRLFKKNLGVNLSEYIMSYRMQLTCYDLLQTDENISEISLNHGFVSLSSFNDQFKKRYHMTPKQFRIKNSRLEYTDDEIQNRLYNYINLSKNDSLTSLFALVKETNTQMHMEKEMTFVNGVVDMVATNGGSFKKELIQTVGIGRAEDLLDADVRQQLLLAQTDIGIKFVRFHGIFSDELMVYHEDADGEVMLNFRTINRIFDFFVNNHLKPFVEIGFMPKELASEDKTMYFWKANTTMPKDIHKWKKLVSGFIRHVIGRYGIDEVLSWEFEIWNEPDITNFYWHGTQMDYLVFFKDTYHAIKSCHKNLKVSGFSTTSWAITEHDWTDVALEYISKEKLELESFTYHIYPIEWKKNLSDISILPTSRKGLYHYAEPDYIEKMVKNIKDKIQQSDSIKNHRTVVTEWNSSSDLFDLIHDTVFMASFIVKNVISAYRHVDVLSFWTLSDIFPEIQLTDDLFYGGFGLVTREGIKKPSYYAFCLLAELTETVVYQDDHLIITTDRKKNYQILVHNFQEYDNLYKEFNHAHITDKERYNVFKHKMEKRVIYLLRKIEPGYYQVTEKKVNQLQGSAYDKWLATGALENSMTLERHLKETATPAVSSRMVEIKDEYSLELTMLPHEVRLISLKYREE</sequence>
<dbReference type="STRING" id="2756.BFR44_06115"/>
<dbReference type="OrthoDB" id="9816335at2"/>
<proteinExistence type="inferred from homology"/>
<evidence type="ECO:0000313" key="10">
    <source>
        <dbReference type="Proteomes" id="UP000243591"/>
    </source>
</evidence>
<accession>A0A1D2LGH7</accession>
<dbReference type="EMBL" id="CP023483">
    <property type="protein sequence ID" value="ATF25933.1"/>
    <property type="molecule type" value="Genomic_DNA"/>
</dbReference>
<dbReference type="AlphaFoldDB" id="A0A1D2LGH7"/>
<dbReference type="GO" id="GO:0005975">
    <property type="term" value="P:carbohydrate metabolic process"/>
    <property type="evidence" value="ECO:0007669"/>
    <property type="project" value="InterPro"/>
</dbReference>
<evidence type="ECO:0000256" key="4">
    <source>
        <dbReference type="ARBA" id="ARBA00023125"/>
    </source>
</evidence>
<evidence type="ECO:0000256" key="1">
    <source>
        <dbReference type="ARBA" id="ARBA00008875"/>
    </source>
</evidence>
<feature type="domain" description="HTH araC/xylS-type" evidence="8">
    <location>
        <begin position="166"/>
        <end position="264"/>
    </location>
</feature>
<protein>
    <recommendedName>
        <fullName evidence="8">HTH araC/xylS-type domain-containing protein</fullName>
    </recommendedName>
</protein>
<gene>
    <name evidence="9" type="ORF">CNY62_05685</name>
</gene>
<reference evidence="9 10" key="1">
    <citation type="submission" date="2017-09" db="EMBL/GenBank/DDBJ databases">
        <title>Complete Genome Sequences of Two Strains of the Meat Spoilage Bacterium Brochothrix thermosphacta Isolated from Ground Chicken.</title>
        <authorList>
            <person name="Paoli G.C."/>
            <person name="Wijey C."/>
            <person name="Chen C.-Y."/>
            <person name="Nguyen L."/>
            <person name="Yan X."/>
            <person name="Irwin P.L."/>
        </authorList>
    </citation>
    <scope>NUCLEOTIDE SEQUENCE [LARGE SCALE GENOMIC DNA]</scope>
    <source>
        <strain evidence="9 10">BI</strain>
    </source>
</reference>
<dbReference type="SMART" id="SM00342">
    <property type="entry name" value="HTH_ARAC"/>
    <property type="match status" value="1"/>
</dbReference>
<dbReference type="SUPFAM" id="SSF51182">
    <property type="entry name" value="RmlC-like cupins"/>
    <property type="match status" value="1"/>
</dbReference>
<dbReference type="InterPro" id="IPR000514">
    <property type="entry name" value="Glyco_hydro_39"/>
</dbReference>
<dbReference type="SUPFAM" id="SSF51445">
    <property type="entry name" value="(Trans)glycosidases"/>
    <property type="match status" value="1"/>
</dbReference>
<dbReference type="PANTHER" id="PTHR43280">
    <property type="entry name" value="ARAC-FAMILY TRANSCRIPTIONAL REGULATOR"/>
    <property type="match status" value="1"/>
</dbReference>
<dbReference type="Gene3D" id="2.60.40.1500">
    <property type="entry name" value="Glycosyl hydrolase domain, family 39"/>
    <property type="match status" value="1"/>
</dbReference>
<dbReference type="PROSITE" id="PS01124">
    <property type="entry name" value="HTH_ARAC_FAMILY_2"/>
    <property type="match status" value="1"/>
</dbReference>
<dbReference type="PRINTS" id="PR00745">
    <property type="entry name" value="GLHYDRLASE39"/>
</dbReference>
<dbReference type="PROSITE" id="PS01027">
    <property type="entry name" value="GLYCOSYL_HYDROL_F39"/>
    <property type="match status" value="1"/>
</dbReference>
<dbReference type="RefSeq" id="WP_069124976.1">
    <property type="nucleotide sequence ID" value="NZ_CP023483.1"/>
</dbReference>
<dbReference type="PANTHER" id="PTHR43280:SF2">
    <property type="entry name" value="HTH-TYPE TRANSCRIPTIONAL REGULATOR EXSA"/>
    <property type="match status" value="1"/>
</dbReference>
<comment type="similarity">
    <text evidence="1">Belongs to the glycosyl hydrolase 39 family.</text>
</comment>
<dbReference type="InterPro" id="IPR049166">
    <property type="entry name" value="GH39_cat"/>
</dbReference>
<keyword evidence="10" id="KW-1185">Reference proteome</keyword>
<keyword evidence="3" id="KW-0805">Transcription regulation</keyword>
<evidence type="ECO:0000256" key="5">
    <source>
        <dbReference type="ARBA" id="ARBA00023163"/>
    </source>
</evidence>
<dbReference type="CDD" id="cd02208">
    <property type="entry name" value="cupin_RmlC-like"/>
    <property type="match status" value="1"/>
</dbReference>
<dbReference type="InterPro" id="IPR018060">
    <property type="entry name" value="HTH_AraC"/>
</dbReference>
<feature type="active site" description="Proton donor" evidence="7">
    <location>
        <position position="471"/>
    </location>
</feature>
<evidence type="ECO:0000256" key="6">
    <source>
        <dbReference type="ARBA" id="ARBA00023295"/>
    </source>
</evidence>
<evidence type="ECO:0000256" key="2">
    <source>
        <dbReference type="ARBA" id="ARBA00022801"/>
    </source>
</evidence>
<dbReference type="Pfam" id="PF01229">
    <property type="entry name" value="Glyco_hydro_39"/>
    <property type="match status" value="1"/>
</dbReference>
<evidence type="ECO:0000256" key="3">
    <source>
        <dbReference type="ARBA" id="ARBA00023015"/>
    </source>
</evidence>
<dbReference type="Gene3D" id="3.20.20.80">
    <property type="entry name" value="Glycosidases"/>
    <property type="match status" value="1"/>
</dbReference>
<dbReference type="GO" id="GO:0003700">
    <property type="term" value="F:DNA-binding transcription factor activity"/>
    <property type="evidence" value="ECO:0007669"/>
    <property type="project" value="InterPro"/>
</dbReference>
<dbReference type="InterPro" id="IPR049165">
    <property type="entry name" value="GH39_as"/>
</dbReference>
<evidence type="ECO:0000256" key="7">
    <source>
        <dbReference type="PIRSR" id="PIRSR600514-1"/>
    </source>
</evidence>
<evidence type="ECO:0000313" key="9">
    <source>
        <dbReference type="EMBL" id="ATF25933.1"/>
    </source>
</evidence>
<dbReference type="Gene3D" id="2.60.120.10">
    <property type="entry name" value="Jelly Rolls"/>
    <property type="match status" value="1"/>
</dbReference>
<dbReference type="Pfam" id="PF07883">
    <property type="entry name" value="Cupin_2"/>
    <property type="match status" value="1"/>
</dbReference>
<dbReference type="InterPro" id="IPR017853">
    <property type="entry name" value="GH"/>
</dbReference>